<sequence>MLFRAFAAFITYASVFGAGIVLATQERLQFPSILGTSRTATSSVLRTSSDAILSQEFLEFVHELRNNASIPGVSLGVVRLNGNKRPLAQVAAWGRKTEDGDGHDLTTDTLFCLASCSKAFLATSVGLLMDDYAHGRNVTPLPRGVSRLDWDTKVSAILPGDWELDDEWSTQRASVRDIFGHVSGLPRHDYSYHPGQSPKDLINRMRDLRTAYELREKWSYNNQMYILGAHVIEHFANTTYADFISRRLFKSLGMSTSTIVPSEALASRKVTDTWTKDGRRIPFWFTDESAYLGAGAGGVISSAEDMIKWLAVLLNEGADPRSGETVLPRSVYDAVTTARHVVLGQPSPPYGSGIVGYGMGWMQWTYKDVPIVSHTGGIPGFSTMTAFSKSRNVGMVILINADEKADYAMTILKRAIDDVLELPGSPDGLESSESESKGERSKLDDGLETRTALKPPSLDLEAYEGAYDDPGYGAITICAPKSKSRACTAVLDDFASLGPLTDTTPHLYGSFRTLWSSHVRFIHHSGDTFNVTFTQIFPQGYGRNTSAFETYESGEGEGHVVFTVAAEGPEILGFALVVDQDAVAARMRRSKGASLGEAADALFFRIH</sequence>
<dbReference type="Pfam" id="PF00144">
    <property type="entry name" value="Beta-lactamase"/>
    <property type="match status" value="1"/>
</dbReference>
<dbReference type="HOGENOM" id="CLU_020027_14_0_1"/>
<dbReference type="SUPFAM" id="SSF56601">
    <property type="entry name" value="beta-lactamase/transpeptidase-like"/>
    <property type="match status" value="1"/>
</dbReference>
<comment type="caution">
    <text evidence="4">The sequence shown here is derived from an EMBL/GenBank/DDBJ whole genome shotgun (WGS) entry which is preliminary data.</text>
</comment>
<dbReference type="OrthoDB" id="5946976at2759"/>
<protein>
    <recommendedName>
        <fullName evidence="3">Beta-lactamase-related domain-containing protein</fullName>
    </recommendedName>
</protein>
<evidence type="ECO:0000313" key="5">
    <source>
        <dbReference type="Proteomes" id="UP000029665"/>
    </source>
</evidence>
<evidence type="ECO:0000256" key="1">
    <source>
        <dbReference type="ARBA" id="ARBA00038215"/>
    </source>
</evidence>
<dbReference type="PANTHER" id="PTHR46825">
    <property type="entry name" value="D-ALANYL-D-ALANINE-CARBOXYPEPTIDASE/ENDOPEPTIDASE AMPH"/>
    <property type="match status" value="1"/>
</dbReference>
<dbReference type="InterPro" id="IPR012338">
    <property type="entry name" value="Beta-lactam/transpept-like"/>
</dbReference>
<feature type="region of interest" description="Disordered" evidence="2">
    <location>
        <begin position="424"/>
        <end position="450"/>
    </location>
</feature>
<comment type="similarity">
    <text evidence="1">Belongs to the peptidase S12 family.</text>
</comment>
<name>A0A060SC24_PYCCI</name>
<accession>A0A060SC24</accession>
<dbReference type="PANTHER" id="PTHR46825:SF15">
    <property type="entry name" value="BETA-LACTAMASE-RELATED DOMAIN-CONTAINING PROTEIN"/>
    <property type="match status" value="1"/>
</dbReference>
<dbReference type="EMBL" id="CCBP010000059">
    <property type="protein sequence ID" value="CDO69943.1"/>
    <property type="molecule type" value="Genomic_DNA"/>
</dbReference>
<evidence type="ECO:0000313" key="4">
    <source>
        <dbReference type="EMBL" id="CDO69943.1"/>
    </source>
</evidence>
<dbReference type="InterPro" id="IPR050491">
    <property type="entry name" value="AmpC-like"/>
</dbReference>
<keyword evidence="5" id="KW-1185">Reference proteome</keyword>
<evidence type="ECO:0000256" key="2">
    <source>
        <dbReference type="SAM" id="MobiDB-lite"/>
    </source>
</evidence>
<dbReference type="InterPro" id="IPR001466">
    <property type="entry name" value="Beta-lactam-related"/>
</dbReference>
<organism evidence="4 5">
    <name type="scientific">Pycnoporus cinnabarinus</name>
    <name type="common">Cinnabar-red polypore</name>
    <name type="synonym">Trametes cinnabarina</name>
    <dbReference type="NCBI Taxonomy" id="5643"/>
    <lineage>
        <taxon>Eukaryota</taxon>
        <taxon>Fungi</taxon>
        <taxon>Dikarya</taxon>
        <taxon>Basidiomycota</taxon>
        <taxon>Agaricomycotina</taxon>
        <taxon>Agaricomycetes</taxon>
        <taxon>Polyporales</taxon>
        <taxon>Polyporaceae</taxon>
        <taxon>Trametes</taxon>
    </lineage>
</organism>
<dbReference type="AlphaFoldDB" id="A0A060SC24"/>
<gene>
    <name evidence="4" type="ORF">BN946_scf184836.g17</name>
</gene>
<dbReference type="Gene3D" id="3.40.710.10">
    <property type="entry name" value="DD-peptidase/beta-lactamase superfamily"/>
    <property type="match status" value="1"/>
</dbReference>
<dbReference type="OMA" id="QWGLVMA"/>
<feature type="domain" description="Beta-lactamase-related" evidence="3">
    <location>
        <begin position="61"/>
        <end position="406"/>
    </location>
</feature>
<dbReference type="STRING" id="5643.A0A060SC24"/>
<reference evidence="4" key="1">
    <citation type="submission" date="2014-01" db="EMBL/GenBank/DDBJ databases">
        <title>The genome of the white-rot fungus Pycnoporus cinnabarinus: a basidiomycete model with a versatile arsenal for lignocellulosic biomass breakdown.</title>
        <authorList>
            <person name="Levasseur A."/>
            <person name="Lomascolo A."/>
            <person name="Ruiz-Duenas F.J."/>
            <person name="Uzan E."/>
            <person name="Piumi F."/>
            <person name="Kues U."/>
            <person name="Ram A.F.J."/>
            <person name="Murat C."/>
            <person name="Haon M."/>
            <person name="Benoit I."/>
            <person name="Arfi Y."/>
            <person name="Chevret D."/>
            <person name="Drula E."/>
            <person name="Kwon M.J."/>
            <person name="Gouret P."/>
            <person name="Lesage-Meessen L."/>
            <person name="Lombard V."/>
            <person name="Mariette J."/>
            <person name="Noirot C."/>
            <person name="Park J."/>
            <person name="Patyshakuliyeva A."/>
            <person name="Wieneger R.A.B."/>
            <person name="Wosten H.A.B."/>
            <person name="Martin F."/>
            <person name="Coutinho P.M."/>
            <person name="de Vries R."/>
            <person name="Martinez A.T."/>
            <person name="Klopp C."/>
            <person name="Pontarotti P."/>
            <person name="Henrissat B."/>
            <person name="Record E."/>
        </authorList>
    </citation>
    <scope>NUCLEOTIDE SEQUENCE [LARGE SCALE GENOMIC DNA]</scope>
    <source>
        <strain evidence="4">BRFM137</strain>
    </source>
</reference>
<evidence type="ECO:0000259" key="3">
    <source>
        <dbReference type="Pfam" id="PF00144"/>
    </source>
</evidence>
<dbReference type="Proteomes" id="UP000029665">
    <property type="component" value="Unassembled WGS sequence"/>
</dbReference>
<feature type="compositionally biased region" description="Basic and acidic residues" evidence="2">
    <location>
        <begin position="434"/>
        <end position="448"/>
    </location>
</feature>
<proteinExistence type="inferred from homology"/>